<dbReference type="RefSeq" id="WP_136772222.1">
    <property type="nucleotide sequence ID" value="NZ_CP156074.1"/>
</dbReference>
<proteinExistence type="predicted"/>
<evidence type="ECO:0000256" key="1">
    <source>
        <dbReference type="ARBA" id="ARBA00023002"/>
    </source>
</evidence>
<dbReference type="CDD" id="cd05289">
    <property type="entry name" value="MDR_like_2"/>
    <property type="match status" value="1"/>
</dbReference>
<dbReference type="Gene3D" id="3.90.180.10">
    <property type="entry name" value="Medium-chain alcohol dehydrogenases, catalytic domain"/>
    <property type="match status" value="1"/>
</dbReference>
<dbReference type="SUPFAM" id="SSF50129">
    <property type="entry name" value="GroES-like"/>
    <property type="match status" value="1"/>
</dbReference>
<dbReference type="PROSITE" id="PS01162">
    <property type="entry name" value="QOR_ZETA_CRYSTAL"/>
    <property type="match status" value="1"/>
</dbReference>
<evidence type="ECO:0000313" key="4">
    <source>
        <dbReference type="Proteomes" id="UP000310016"/>
    </source>
</evidence>
<dbReference type="InterPro" id="IPR036291">
    <property type="entry name" value="NAD(P)-bd_dom_sf"/>
</dbReference>
<dbReference type="AlphaFoldDB" id="A0A4U0Q7C3"/>
<feature type="domain" description="Enoyl reductase (ER)" evidence="2">
    <location>
        <begin position="10"/>
        <end position="303"/>
    </location>
</feature>
<dbReference type="Pfam" id="PF13602">
    <property type="entry name" value="ADH_zinc_N_2"/>
    <property type="match status" value="1"/>
</dbReference>
<accession>A0A4U0Q7C3</accession>
<name>A0A4U0Q7C3_9NEIS</name>
<dbReference type="GO" id="GO:0008270">
    <property type="term" value="F:zinc ion binding"/>
    <property type="evidence" value="ECO:0007669"/>
    <property type="project" value="InterPro"/>
</dbReference>
<reference evidence="3 4" key="1">
    <citation type="submission" date="2019-04" db="EMBL/GenBank/DDBJ databases">
        <title>Chitiniphilus eburnea sp. nov., a novel chitinolytic bacterium isolated from aquaculture sludge.</title>
        <authorList>
            <person name="Sheng M."/>
        </authorList>
    </citation>
    <scope>NUCLEOTIDE SEQUENCE [LARGE SCALE GENOMIC DNA]</scope>
    <source>
        <strain evidence="3 4">HX-2-15</strain>
    </source>
</reference>
<dbReference type="Proteomes" id="UP000310016">
    <property type="component" value="Unassembled WGS sequence"/>
</dbReference>
<dbReference type="PANTHER" id="PTHR11695">
    <property type="entry name" value="ALCOHOL DEHYDROGENASE RELATED"/>
    <property type="match status" value="1"/>
</dbReference>
<comment type="caution">
    <text evidence="3">The sequence shown here is derived from an EMBL/GenBank/DDBJ whole genome shotgun (WGS) entry which is preliminary data.</text>
</comment>
<dbReference type="PANTHER" id="PTHR11695:SF294">
    <property type="entry name" value="RETICULON-4-INTERACTING PROTEIN 1, MITOCHONDRIAL"/>
    <property type="match status" value="1"/>
</dbReference>
<keyword evidence="4" id="KW-1185">Reference proteome</keyword>
<dbReference type="OrthoDB" id="9787435at2"/>
<keyword evidence="1" id="KW-0560">Oxidoreductase</keyword>
<evidence type="ECO:0000259" key="2">
    <source>
        <dbReference type="SMART" id="SM00829"/>
    </source>
</evidence>
<sequence>MRAVRIHQYGSREVLRLEEAPMPSLEDGDVLVKVVAAGVNPVDWKIREGHLKEMLPHALPLTLGWDVSGVVSAVGAGVADLQVGDAVYGRPDIVRNGSYAEYVAVRASELAAKPATIAHATAASLPLAGITAWEVIVRQGRVQPGQRVLVHAGAGGVGSLAIQLAKWRGAHVIATASAANRDLVLSLGADEVIDYRSTPFQQAVRDVDLVFDTLGGTVQALSWQVLKPDGLLVSIVSPPAEQHEGRRGAFVFIGPDAEVLRELAALVDDGVLRPLVGAEFALADVAAAHELSESGRARGKIVLHVGTP</sequence>
<dbReference type="InterPro" id="IPR013154">
    <property type="entry name" value="ADH-like_N"/>
</dbReference>
<protein>
    <submittedName>
        <fullName evidence="3">NADP-dependent oxidoreductase</fullName>
    </submittedName>
</protein>
<dbReference type="EMBL" id="SUMF01000003">
    <property type="protein sequence ID" value="TJZ76172.1"/>
    <property type="molecule type" value="Genomic_DNA"/>
</dbReference>
<dbReference type="GO" id="GO:0016491">
    <property type="term" value="F:oxidoreductase activity"/>
    <property type="evidence" value="ECO:0007669"/>
    <property type="project" value="UniProtKB-KW"/>
</dbReference>
<dbReference type="InterPro" id="IPR002364">
    <property type="entry name" value="Quin_OxRdtase/zeta-crystal_CS"/>
</dbReference>
<dbReference type="InterPro" id="IPR011032">
    <property type="entry name" value="GroES-like_sf"/>
</dbReference>
<dbReference type="Pfam" id="PF08240">
    <property type="entry name" value="ADH_N"/>
    <property type="match status" value="1"/>
</dbReference>
<organism evidence="3 4">
    <name type="scientific">Chitiniphilus eburneus</name>
    <dbReference type="NCBI Taxonomy" id="2571148"/>
    <lineage>
        <taxon>Bacteria</taxon>
        <taxon>Pseudomonadati</taxon>
        <taxon>Pseudomonadota</taxon>
        <taxon>Betaproteobacteria</taxon>
        <taxon>Neisseriales</taxon>
        <taxon>Chitinibacteraceae</taxon>
        <taxon>Chitiniphilus</taxon>
    </lineage>
</organism>
<dbReference type="SMART" id="SM00829">
    <property type="entry name" value="PKS_ER"/>
    <property type="match status" value="1"/>
</dbReference>
<gene>
    <name evidence="3" type="ORF">FAZ21_05190</name>
</gene>
<dbReference type="InterPro" id="IPR050700">
    <property type="entry name" value="YIM1/Zinc_Alcohol_DH_Fams"/>
</dbReference>
<dbReference type="InterPro" id="IPR020843">
    <property type="entry name" value="ER"/>
</dbReference>
<evidence type="ECO:0000313" key="3">
    <source>
        <dbReference type="EMBL" id="TJZ76172.1"/>
    </source>
</evidence>
<dbReference type="SUPFAM" id="SSF51735">
    <property type="entry name" value="NAD(P)-binding Rossmann-fold domains"/>
    <property type="match status" value="1"/>
</dbReference>
<dbReference type="Gene3D" id="3.40.50.720">
    <property type="entry name" value="NAD(P)-binding Rossmann-like Domain"/>
    <property type="match status" value="1"/>
</dbReference>